<proteinExistence type="predicted"/>
<name>A0A2G1W3T6_9BACT</name>
<accession>A0A2G1W3T6</accession>
<evidence type="ECO:0000313" key="2">
    <source>
        <dbReference type="EMBL" id="PHQ33698.1"/>
    </source>
</evidence>
<dbReference type="Proteomes" id="UP000225740">
    <property type="component" value="Unassembled WGS sequence"/>
</dbReference>
<evidence type="ECO:0000256" key="1">
    <source>
        <dbReference type="SAM" id="MobiDB-lite"/>
    </source>
</evidence>
<reference evidence="2 3" key="1">
    <citation type="submission" date="2017-06" db="EMBL/GenBank/DDBJ databases">
        <title>Description of Rhodopirellula bahusiensis sp. nov.</title>
        <authorList>
            <person name="Kizina J."/>
            <person name="Harder J."/>
        </authorList>
    </citation>
    <scope>NUCLEOTIDE SEQUENCE [LARGE SCALE GENOMIC DNA]</scope>
    <source>
        <strain evidence="2 3">SWK21</strain>
    </source>
</reference>
<dbReference type="AlphaFoldDB" id="A0A2G1W3T6"/>
<protein>
    <submittedName>
        <fullName evidence="2">Uncharacterized protein</fullName>
    </submittedName>
</protein>
<gene>
    <name evidence="2" type="ORF">CEE69_19190</name>
</gene>
<evidence type="ECO:0000313" key="3">
    <source>
        <dbReference type="Proteomes" id="UP000225740"/>
    </source>
</evidence>
<sequence length="99" mass="11206">MKTRGWQLSPLRGCSITPETQPVAERRKPKALGFQPKVTRQRHASLESRSDDSWLPPQYRTLGASSHDELPSPSKWKPEACSSAFHRLGLRRCSYANSD</sequence>
<feature type="region of interest" description="Disordered" evidence="1">
    <location>
        <begin position="1"/>
        <end position="76"/>
    </location>
</feature>
<keyword evidence="3" id="KW-1185">Reference proteome</keyword>
<comment type="caution">
    <text evidence="2">The sequence shown here is derived from an EMBL/GenBank/DDBJ whole genome shotgun (WGS) entry which is preliminary data.</text>
</comment>
<organism evidence="2 3">
    <name type="scientific">Rhodopirellula bahusiensis</name>
    <dbReference type="NCBI Taxonomy" id="2014065"/>
    <lineage>
        <taxon>Bacteria</taxon>
        <taxon>Pseudomonadati</taxon>
        <taxon>Planctomycetota</taxon>
        <taxon>Planctomycetia</taxon>
        <taxon>Pirellulales</taxon>
        <taxon>Pirellulaceae</taxon>
        <taxon>Rhodopirellula</taxon>
    </lineage>
</organism>
<dbReference type="EMBL" id="NIZW01000015">
    <property type="protein sequence ID" value="PHQ33698.1"/>
    <property type="molecule type" value="Genomic_DNA"/>
</dbReference>